<evidence type="ECO:0000313" key="2">
    <source>
        <dbReference type="Proteomes" id="UP000031561"/>
    </source>
</evidence>
<dbReference type="InterPro" id="IPR003795">
    <property type="entry name" value="DUF192"/>
</dbReference>
<name>A0ABD4T9V4_9CYAN</name>
<evidence type="ECO:0000313" key="1">
    <source>
        <dbReference type="EMBL" id="MCM1985189.1"/>
    </source>
</evidence>
<dbReference type="AlphaFoldDB" id="A0ABD4T9V4"/>
<keyword evidence="2" id="KW-1185">Reference proteome</keyword>
<gene>
    <name evidence="1" type="ORF">QQ91_0020440</name>
</gene>
<accession>A0ABD4T9V4</accession>
<dbReference type="PANTHER" id="PTHR37953">
    <property type="entry name" value="UPF0127 PROTEIN MJ1496"/>
    <property type="match status" value="1"/>
</dbReference>
<dbReference type="Pfam" id="PF02643">
    <property type="entry name" value="DUF192"/>
    <property type="match status" value="1"/>
</dbReference>
<reference evidence="1 2" key="1">
    <citation type="journal article" date="2015" name="Genome Announc.">
        <title>Draft Genome Sequence of Filamentous Marine Cyanobacterium Lyngbya confervoides Strain BDU141951.</title>
        <authorList>
            <person name="Chandrababunaidu M.M."/>
            <person name="Sen D."/>
            <person name="Tripathy S."/>
        </authorList>
    </citation>
    <scope>NUCLEOTIDE SEQUENCE [LARGE SCALE GENOMIC DNA]</scope>
    <source>
        <strain evidence="1 2">BDU141951</strain>
    </source>
</reference>
<dbReference type="PANTHER" id="PTHR37953:SF1">
    <property type="entry name" value="UPF0127 PROTEIN MJ1496"/>
    <property type="match status" value="1"/>
</dbReference>
<protein>
    <submittedName>
        <fullName evidence="1">DUF192 domain-containing protein</fullName>
    </submittedName>
</protein>
<dbReference type="RefSeq" id="WP_166277931.1">
    <property type="nucleotide sequence ID" value="NZ_JTHE03000116.1"/>
</dbReference>
<organism evidence="1 2">
    <name type="scientific">Lyngbya confervoides BDU141951</name>
    <dbReference type="NCBI Taxonomy" id="1574623"/>
    <lineage>
        <taxon>Bacteria</taxon>
        <taxon>Bacillati</taxon>
        <taxon>Cyanobacteriota</taxon>
        <taxon>Cyanophyceae</taxon>
        <taxon>Oscillatoriophycideae</taxon>
        <taxon>Oscillatoriales</taxon>
        <taxon>Microcoleaceae</taxon>
        <taxon>Lyngbya</taxon>
    </lineage>
</organism>
<sequence>MFYGQRDLFQALHRPLRLLLLGAIALLFILGCQLPSEISPAASPSAGSDLSAPAESPQAQFLPIGAQVRLGDRIIQLEVAATEAQQAQGLMYRTELPDDRGMIFPFTPPRRAGFWMKNTLIPLDIIFLRNQKIITLHEQVPPCQSVTCPTYSAQGLTDEVIELRAGLAQELGLKLGDRVAVEYLSPEAS</sequence>
<proteinExistence type="predicted"/>
<dbReference type="EMBL" id="JTHE03000116">
    <property type="protein sequence ID" value="MCM1985189.1"/>
    <property type="molecule type" value="Genomic_DNA"/>
</dbReference>
<comment type="caution">
    <text evidence="1">The sequence shown here is derived from an EMBL/GenBank/DDBJ whole genome shotgun (WGS) entry which is preliminary data.</text>
</comment>
<dbReference type="Proteomes" id="UP000031561">
    <property type="component" value="Unassembled WGS sequence"/>
</dbReference>
<dbReference type="PROSITE" id="PS51257">
    <property type="entry name" value="PROKAR_LIPOPROTEIN"/>
    <property type="match status" value="1"/>
</dbReference>
<dbReference type="InterPro" id="IPR038695">
    <property type="entry name" value="Saro_0823-like_sf"/>
</dbReference>
<dbReference type="Gene3D" id="2.60.120.1140">
    <property type="entry name" value="Protein of unknown function DUF192"/>
    <property type="match status" value="1"/>
</dbReference>